<dbReference type="RefSeq" id="WP_129885563.1">
    <property type="nucleotide sequence ID" value="NZ_CP035758.1"/>
</dbReference>
<sequence>MPKTSQHILTWSQEHAGYELSTQGQLERVFLSEETDAWQTWLATVTAFTFRGAAGHLNVYKEVRRNASQYWYASRTAGKRTSKRYLGQPARVTFAHLETIASTLAPRAASQDATEPAVLPDMPLLTTSLVHPLLASSLVVRERLLTRLDAARFHRLTLLSASAGWGKTTLLSMWAARSGNPMAWLSLSEQENDPVRFWVALIAALRYSQATSPLVGERALVLLRSPQPASLETILALLLQDLSVQSTPTFLLLDDYQVIEEQAIHDSLLFLLEHLPAHLHLIVASRTDPPLALARLRARGRLLELRDADLRFQEEEVGQFLTRTMALPLDPKEIALLAQRTEGWIAGLHLAALALSHAQDRASFIRGFMGSHRYLMDYVQEDILAHVEQPLQDFLLHCAILPRLSAAFCQAVTAQADLQACQQMLEQLEKANLFLVPLDEERRWYRLHDLFREALLARLRATRPELVRPLHLRAASLYEQQGEWSEAISQRLAAADYAGAARLIEERAEQFWLHGEVKALFHWIMALPDEMIRAHAGFVLKAAWYLLNSYAHTSKAQISPIRAQVERLLIRVEEAALGTEEEQQEPLFLQHRLLSQRIRLLRLMGEMLIAEVSYDLEQFMRLVQQGMQMELDDEIFWQMIPLSCAFVYHYTFRGEGVGLLPRLLEMKQRLSMSRDRFALIKVKQWLALASLKAGLLRQTQRESLEALALLEHVKGRAYLAGYFSICLASVYLEWNHLDEARTLLRQAITDALAWQQKDHMVWGYRSLVELEIAAGNLQAANEVLEEEPFRLWEERGTFRFWKTNVQVRLWLAEGNMEAANAWARQVVFSPADWDYSQNIGVLTLIRVQLVRQQYGQALATLEAFRKYLDRAENVEDTIASLALSATALHQMGKQELAQAAVRRLLHLTRCEGHLRVYLDMGEPMQKLLQSLLDTSGNQENEIAPIPGSYIATLLAAFAQEKRQRAMLRNASQLAPTPEQVAQRPPRARLLDQPLLLEPLTAREQRVLHLLAAGRSTQEMAQILVVSHNTVKTHLRHLYNKLQVSSRTQALARARDLHLL</sequence>
<protein>
    <submittedName>
        <fullName evidence="5">LuxR family transcriptional regulator</fullName>
    </submittedName>
</protein>
<keyword evidence="6" id="KW-1185">Reference proteome</keyword>
<dbReference type="InterPro" id="IPR011990">
    <property type="entry name" value="TPR-like_helical_dom_sf"/>
</dbReference>
<dbReference type="InterPro" id="IPR036388">
    <property type="entry name" value="WH-like_DNA-bd_sf"/>
</dbReference>
<dbReference type="GO" id="GO:0003677">
    <property type="term" value="F:DNA binding"/>
    <property type="evidence" value="ECO:0007669"/>
    <property type="project" value="UniProtKB-KW"/>
</dbReference>
<keyword evidence="3" id="KW-0804">Transcription</keyword>
<keyword evidence="2" id="KW-0238">DNA-binding</keyword>
<proteinExistence type="predicted"/>
<evidence type="ECO:0000256" key="3">
    <source>
        <dbReference type="ARBA" id="ARBA00023163"/>
    </source>
</evidence>
<dbReference type="InterPro" id="IPR027417">
    <property type="entry name" value="P-loop_NTPase"/>
</dbReference>
<dbReference type="SUPFAM" id="SSF52540">
    <property type="entry name" value="P-loop containing nucleoside triphosphate hydrolases"/>
    <property type="match status" value="1"/>
</dbReference>
<dbReference type="AlphaFoldDB" id="A0A4P6JIR0"/>
<evidence type="ECO:0000256" key="1">
    <source>
        <dbReference type="ARBA" id="ARBA00023015"/>
    </source>
</evidence>
<evidence type="ECO:0000259" key="4">
    <source>
        <dbReference type="PROSITE" id="PS50043"/>
    </source>
</evidence>
<keyword evidence="1" id="KW-0805">Transcription regulation</keyword>
<dbReference type="InterPro" id="IPR000792">
    <property type="entry name" value="Tscrpt_reg_LuxR_C"/>
</dbReference>
<dbReference type="EMBL" id="CP035758">
    <property type="protein sequence ID" value="QBD74964.1"/>
    <property type="molecule type" value="Genomic_DNA"/>
</dbReference>
<dbReference type="SUPFAM" id="SSF48452">
    <property type="entry name" value="TPR-like"/>
    <property type="match status" value="1"/>
</dbReference>
<dbReference type="GO" id="GO:0006355">
    <property type="term" value="P:regulation of DNA-templated transcription"/>
    <property type="evidence" value="ECO:0007669"/>
    <property type="project" value="InterPro"/>
</dbReference>
<dbReference type="Pfam" id="PF00196">
    <property type="entry name" value="GerE"/>
    <property type="match status" value="1"/>
</dbReference>
<dbReference type="Proteomes" id="UP000290365">
    <property type="component" value="Chromosome"/>
</dbReference>
<dbReference type="OrthoDB" id="135193at2"/>
<dbReference type="PROSITE" id="PS50043">
    <property type="entry name" value="HTH_LUXR_2"/>
    <property type="match status" value="1"/>
</dbReference>
<reference evidence="5 6" key="1">
    <citation type="submission" date="2019-01" db="EMBL/GenBank/DDBJ databases">
        <title>Ktedonosporobacter rubrisoli SCAWS-G2.</title>
        <authorList>
            <person name="Huang Y."/>
            <person name="Yan B."/>
        </authorList>
    </citation>
    <scope>NUCLEOTIDE SEQUENCE [LARGE SCALE GENOMIC DNA]</scope>
    <source>
        <strain evidence="5 6">SCAWS-G2</strain>
    </source>
</reference>
<dbReference type="Pfam" id="PF17874">
    <property type="entry name" value="TPR_MalT"/>
    <property type="match status" value="1"/>
</dbReference>
<dbReference type="PRINTS" id="PR00038">
    <property type="entry name" value="HTHLUXR"/>
</dbReference>
<evidence type="ECO:0000256" key="2">
    <source>
        <dbReference type="ARBA" id="ARBA00023125"/>
    </source>
</evidence>
<gene>
    <name evidence="5" type="ORF">EPA93_02735</name>
</gene>
<dbReference type="InterPro" id="IPR059106">
    <property type="entry name" value="WHD_MalT"/>
</dbReference>
<dbReference type="Pfam" id="PF25873">
    <property type="entry name" value="WHD_MalT"/>
    <property type="match status" value="1"/>
</dbReference>
<organism evidence="5 6">
    <name type="scientific">Ktedonosporobacter rubrisoli</name>
    <dbReference type="NCBI Taxonomy" id="2509675"/>
    <lineage>
        <taxon>Bacteria</taxon>
        <taxon>Bacillati</taxon>
        <taxon>Chloroflexota</taxon>
        <taxon>Ktedonobacteria</taxon>
        <taxon>Ktedonobacterales</taxon>
        <taxon>Ktedonosporobacteraceae</taxon>
        <taxon>Ktedonosporobacter</taxon>
    </lineage>
</organism>
<feature type="domain" description="HTH luxR-type" evidence="4">
    <location>
        <begin position="992"/>
        <end position="1057"/>
    </location>
</feature>
<dbReference type="CDD" id="cd06170">
    <property type="entry name" value="LuxR_C_like"/>
    <property type="match status" value="1"/>
</dbReference>
<dbReference type="SMART" id="SM00421">
    <property type="entry name" value="HTH_LUXR"/>
    <property type="match status" value="1"/>
</dbReference>
<dbReference type="SUPFAM" id="SSF46894">
    <property type="entry name" value="C-terminal effector domain of the bipartite response regulators"/>
    <property type="match status" value="1"/>
</dbReference>
<name>A0A4P6JIR0_KTERU</name>
<dbReference type="Gene3D" id="1.10.10.10">
    <property type="entry name" value="Winged helix-like DNA-binding domain superfamily/Winged helix DNA-binding domain"/>
    <property type="match status" value="1"/>
</dbReference>
<dbReference type="Gene3D" id="1.25.40.10">
    <property type="entry name" value="Tetratricopeptide repeat domain"/>
    <property type="match status" value="1"/>
</dbReference>
<dbReference type="InterPro" id="IPR016032">
    <property type="entry name" value="Sig_transdc_resp-reg_C-effctor"/>
</dbReference>
<dbReference type="InterPro" id="IPR041617">
    <property type="entry name" value="TPR_MalT"/>
</dbReference>
<accession>A0A4P6JIR0</accession>
<dbReference type="PANTHER" id="PTHR44688">
    <property type="entry name" value="DNA-BINDING TRANSCRIPTIONAL ACTIVATOR DEVR_DOSR"/>
    <property type="match status" value="1"/>
</dbReference>
<dbReference type="KEGG" id="kbs:EPA93_02735"/>
<evidence type="ECO:0000313" key="6">
    <source>
        <dbReference type="Proteomes" id="UP000290365"/>
    </source>
</evidence>
<dbReference type="PANTHER" id="PTHR44688:SF16">
    <property type="entry name" value="DNA-BINDING TRANSCRIPTIONAL ACTIVATOR DEVR_DOSR"/>
    <property type="match status" value="1"/>
</dbReference>
<dbReference type="Gene3D" id="3.40.50.300">
    <property type="entry name" value="P-loop containing nucleotide triphosphate hydrolases"/>
    <property type="match status" value="1"/>
</dbReference>
<evidence type="ECO:0000313" key="5">
    <source>
        <dbReference type="EMBL" id="QBD74964.1"/>
    </source>
</evidence>